<dbReference type="GO" id="GO:0004519">
    <property type="term" value="F:endonuclease activity"/>
    <property type="evidence" value="ECO:0007669"/>
    <property type="project" value="UniProtKB-KW"/>
</dbReference>
<keyword evidence="1" id="KW-0378">Hydrolase</keyword>
<keyword evidence="1" id="KW-0255">Endonuclease</keyword>
<proteinExistence type="predicted"/>
<dbReference type="EMBL" id="CACVAR010000384">
    <property type="protein sequence ID" value="CAA6825163.1"/>
    <property type="molecule type" value="Genomic_DNA"/>
</dbReference>
<evidence type="ECO:0000313" key="1">
    <source>
        <dbReference type="EMBL" id="CAA6825163.1"/>
    </source>
</evidence>
<organism evidence="1">
    <name type="scientific">uncultured Sulfurovum sp</name>
    <dbReference type="NCBI Taxonomy" id="269237"/>
    <lineage>
        <taxon>Bacteria</taxon>
        <taxon>Pseudomonadati</taxon>
        <taxon>Campylobacterota</taxon>
        <taxon>Epsilonproteobacteria</taxon>
        <taxon>Campylobacterales</taxon>
        <taxon>Sulfurovaceae</taxon>
        <taxon>Sulfurovum</taxon>
        <taxon>environmental samples</taxon>
    </lineage>
</organism>
<reference evidence="1" key="1">
    <citation type="submission" date="2020-01" db="EMBL/GenBank/DDBJ databases">
        <authorList>
            <person name="Meier V. D."/>
            <person name="Meier V D."/>
        </authorList>
    </citation>
    <scope>NUCLEOTIDE SEQUENCE</scope>
    <source>
        <strain evidence="1">HLG_WM_MAG_03</strain>
    </source>
</reference>
<keyword evidence="1" id="KW-0540">Nuclease</keyword>
<sequence length="223" mass="26158">MTKKERFMHVLKTFETPVTVSTWAGRVVEQYPSILNQINSTTNEPMTLRSLAASMSLKVSKGEFSEIKILELRPYRQVMYIPENKKDDLLKKELHKDIESILVEEKIVEDKKKSTESDRYRLEELENITAQLNRYFSLNFVLHHAYSLTRGTKCGKHHANNLQLLTQEHSNIKKDGEKKFSIDEQKAYLKRIISVHMMIDKSIDINLTDEVLEMLLDRLEKVY</sequence>
<accession>A0A6S6U8T6</accession>
<gene>
    <name evidence="1" type="ORF">HELGO_WM25533</name>
</gene>
<name>A0A6S6U8T6_9BACT</name>
<dbReference type="AlphaFoldDB" id="A0A6S6U8T6"/>
<protein>
    <submittedName>
        <fullName evidence="1">HNH endonuclease</fullName>
    </submittedName>
</protein>